<dbReference type="InterPro" id="IPR046531">
    <property type="entry name" value="DUF6596"/>
</dbReference>
<evidence type="ECO:0000256" key="1">
    <source>
        <dbReference type="ARBA" id="ARBA00010641"/>
    </source>
</evidence>
<dbReference type="InterPro" id="IPR036388">
    <property type="entry name" value="WH-like_DNA-bd_sf"/>
</dbReference>
<dbReference type="RefSeq" id="WP_202990660.1">
    <property type="nucleotide sequence ID" value="NZ_JAENHO010000002.1"/>
</dbReference>
<dbReference type="PANTHER" id="PTHR47756">
    <property type="entry name" value="BLL6612 PROTEIN-RELATED"/>
    <property type="match status" value="1"/>
</dbReference>
<evidence type="ECO:0000256" key="4">
    <source>
        <dbReference type="ARBA" id="ARBA00023163"/>
    </source>
</evidence>
<protein>
    <submittedName>
        <fullName evidence="8">Sigma-70 family RNA polymerase sigma factor</fullName>
    </submittedName>
</protein>
<evidence type="ECO:0000259" key="6">
    <source>
        <dbReference type="Pfam" id="PF08281"/>
    </source>
</evidence>
<evidence type="ECO:0000259" key="5">
    <source>
        <dbReference type="Pfam" id="PF04542"/>
    </source>
</evidence>
<sequence>MSEPRVLDGLLRELAPQVLGALVRRYGQFDAAEDATQEALLAAALQWPREGVPGNPRSWLISVATRRLVDEFRSDSARRRREAATVLAESRSGTAAGLTAGAEDGPDTEARDRDDTLALLFLCAHPSLSPPSQLALTLRAVGGLTTGEIAAAFLVPEATMAQRISRAKQSIRRSGQDFPPPAPGAERAERLRVVRQVLYLIFNEGYTASGGPELQRAELTGEAVRLARMLHGLVPGDHETAGLLALMLLTDARRDARTTAGGELVPLDQQDRSRWSKEKITEGVALVSATLGRGPIGPYQVQAAIAALHDEAASDGETDWAQILALYEVLERISPGPIVTLNRAVAVARTQGPLAGLTVLGDLAGDERMAGNHRLAAVRAHLLEQAGFADQARDEYLAAAKLTTSAPERRYLTARAAGLQR</sequence>
<accession>A0ABS1VJ69</accession>
<dbReference type="Proteomes" id="UP000598996">
    <property type="component" value="Unassembled WGS sequence"/>
</dbReference>
<feature type="domain" description="DUF6596" evidence="7">
    <location>
        <begin position="190"/>
        <end position="289"/>
    </location>
</feature>
<evidence type="ECO:0000256" key="2">
    <source>
        <dbReference type="ARBA" id="ARBA00023015"/>
    </source>
</evidence>
<dbReference type="SUPFAM" id="SSF88946">
    <property type="entry name" value="Sigma2 domain of RNA polymerase sigma factors"/>
    <property type="match status" value="1"/>
</dbReference>
<dbReference type="InterPro" id="IPR013249">
    <property type="entry name" value="RNA_pol_sigma70_r4_t2"/>
</dbReference>
<dbReference type="InterPro" id="IPR013325">
    <property type="entry name" value="RNA_pol_sigma_r2"/>
</dbReference>
<dbReference type="Gene3D" id="1.10.1740.10">
    <property type="match status" value="1"/>
</dbReference>
<dbReference type="InterPro" id="IPR014284">
    <property type="entry name" value="RNA_pol_sigma-70_dom"/>
</dbReference>
<feature type="domain" description="RNA polymerase sigma-70 region 2" evidence="5">
    <location>
        <begin position="10"/>
        <end position="76"/>
    </location>
</feature>
<keyword evidence="2" id="KW-0805">Transcription regulation</keyword>
<feature type="domain" description="RNA polymerase sigma factor 70 region 4 type 2" evidence="6">
    <location>
        <begin position="120"/>
        <end position="169"/>
    </location>
</feature>
<dbReference type="PANTHER" id="PTHR47756:SF2">
    <property type="entry name" value="BLL6612 PROTEIN"/>
    <property type="match status" value="1"/>
</dbReference>
<dbReference type="NCBIfam" id="TIGR02937">
    <property type="entry name" value="sigma70-ECF"/>
    <property type="match status" value="1"/>
</dbReference>
<reference evidence="8 9" key="1">
    <citation type="submission" date="2021-01" db="EMBL/GenBank/DDBJ databases">
        <title>Actinoplanes sp. nov. LDG1-01 isolated from lichen.</title>
        <authorList>
            <person name="Saeng-In P."/>
            <person name="Phongsopitanun W."/>
            <person name="Kanchanasin P."/>
            <person name="Yuki M."/>
            <person name="Kudo T."/>
            <person name="Ohkuma M."/>
            <person name="Tanasupawat S."/>
        </authorList>
    </citation>
    <scope>NUCLEOTIDE SEQUENCE [LARGE SCALE GENOMIC DNA]</scope>
    <source>
        <strain evidence="8 9">LDG1-01</strain>
    </source>
</reference>
<comment type="similarity">
    <text evidence="1">Belongs to the sigma-70 factor family. ECF subfamily.</text>
</comment>
<keyword evidence="3" id="KW-0731">Sigma factor</keyword>
<proteinExistence type="inferred from homology"/>
<evidence type="ECO:0000256" key="3">
    <source>
        <dbReference type="ARBA" id="ARBA00023082"/>
    </source>
</evidence>
<gene>
    <name evidence="8" type="ORF">JKJ07_08460</name>
</gene>
<evidence type="ECO:0000313" key="8">
    <source>
        <dbReference type="EMBL" id="MBL7254340.1"/>
    </source>
</evidence>
<keyword evidence="9" id="KW-1185">Reference proteome</keyword>
<dbReference type="InterPro" id="IPR007627">
    <property type="entry name" value="RNA_pol_sigma70_r2"/>
</dbReference>
<evidence type="ECO:0000259" key="7">
    <source>
        <dbReference type="Pfam" id="PF20239"/>
    </source>
</evidence>
<dbReference type="SUPFAM" id="SSF88659">
    <property type="entry name" value="Sigma3 and sigma4 domains of RNA polymerase sigma factors"/>
    <property type="match status" value="1"/>
</dbReference>
<organism evidence="8 9">
    <name type="scientific">Paractinoplanes lichenicola</name>
    <dbReference type="NCBI Taxonomy" id="2802976"/>
    <lineage>
        <taxon>Bacteria</taxon>
        <taxon>Bacillati</taxon>
        <taxon>Actinomycetota</taxon>
        <taxon>Actinomycetes</taxon>
        <taxon>Micromonosporales</taxon>
        <taxon>Micromonosporaceae</taxon>
        <taxon>Paractinoplanes</taxon>
    </lineage>
</organism>
<keyword evidence="4" id="KW-0804">Transcription</keyword>
<name>A0ABS1VJ69_9ACTN</name>
<comment type="caution">
    <text evidence="8">The sequence shown here is derived from an EMBL/GenBank/DDBJ whole genome shotgun (WGS) entry which is preliminary data.</text>
</comment>
<dbReference type="EMBL" id="JAENHO010000002">
    <property type="protein sequence ID" value="MBL7254340.1"/>
    <property type="molecule type" value="Genomic_DNA"/>
</dbReference>
<dbReference type="Pfam" id="PF20239">
    <property type="entry name" value="DUF6596"/>
    <property type="match status" value="1"/>
</dbReference>
<dbReference type="Pfam" id="PF08281">
    <property type="entry name" value="Sigma70_r4_2"/>
    <property type="match status" value="1"/>
</dbReference>
<dbReference type="Gene3D" id="1.10.10.10">
    <property type="entry name" value="Winged helix-like DNA-binding domain superfamily/Winged helix DNA-binding domain"/>
    <property type="match status" value="1"/>
</dbReference>
<evidence type="ECO:0000313" key="9">
    <source>
        <dbReference type="Proteomes" id="UP000598996"/>
    </source>
</evidence>
<dbReference type="InterPro" id="IPR013324">
    <property type="entry name" value="RNA_pol_sigma_r3/r4-like"/>
</dbReference>
<dbReference type="Pfam" id="PF04542">
    <property type="entry name" value="Sigma70_r2"/>
    <property type="match status" value="1"/>
</dbReference>